<dbReference type="PRINTS" id="PR00047">
    <property type="entry name" value="STROIDFINGER"/>
</dbReference>
<gene>
    <name evidence="14" type="primary">Necator_chrIV.g14084</name>
    <name evidence="14" type="ORF">RB195_000790</name>
</gene>
<evidence type="ECO:0000256" key="6">
    <source>
        <dbReference type="ARBA" id="ARBA00023015"/>
    </source>
</evidence>
<dbReference type="CDD" id="cd06960">
    <property type="entry name" value="NR_DBD_HNF4A"/>
    <property type="match status" value="1"/>
</dbReference>
<keyword evidence="10" id="KW-0539">Nucleus</keyword>
<evidence type="ECO:0000259" key="12">
    <source>
        <dbReference type="PROSITE" id="PS51030"/>
    </source>
</evidence>
<dbReference type="InterPro" id="IPR001628">
    <property type="entry name" value="Znf_hrmn_rcpt"/>
</dbReference>
<reference evidence="14 15" key="1">
    <citation type="submission" date="2023-08" db="EMBL/GenBank/DDBJ databases">
        <title>A Necator americanus chromosomal reference genome.</title>
        <authorList>
            <person name="Ilik V."/>
            <person name="Petrzelkova K.J."/>
            <person name="Pardy F."/>
            <person name="Fuh T."/>
            <person name="Niatou-Singa F.S."/>
            <person name="Gouil Q."/>
            <person name="Baker L."/>
            <person name="Ritchie M.E."/>
            <person name="Jex A.R."/>
            <person name="Gazzola D."/>
            <person name="Li H."/>
            <person name="Toshio Fujiwara R."/>
            <person name="Zhan B."/>
            <person name="Aroian R.V."/>
            <person name="Pafco B."/>
            <person name="Schwarz E.M."/>
        </authorList>
    </citation>
    <scope>NUCLEOTIDE SEQUENCE [LARGE SCALE GENOMIC DNA]</scope>
    <source>
        <strain evidence="14 15">Aroian</strain>
        <tissue evidence="14">Whole animal</tissue>
    </source>
</reference>
<feature type="domain" description="NR LBD" evidence="13">
    <location>
        <begin position="155"/>
        <end position="386"/>
    </location>
</feature>
<dbReference type="PROSITE" id="PS51843">
    <property type="entry name" value="NR_LBD"/>
    <property type="match status" value="1"/>
</dbReference>
<evidence type="ECO:0000256" key="1">
    <source>
        <dbReference type="ARBA" id="ARBA00004123"/>
    </source>
</evidence>
<dbReference type="InterPro" id="IPR052496">
    <property type="entry name" value="Orphan_Nuclear_Rcpt"/>
</dbReference>
<dbReference type="Gene3D" id="3.30.50.10">
    <property type="entry name" value="Erythroid Transcription Factor GATA-1, subunit A"/>
    <property type="match status" value="1"/>
</dbReference>
<keyword evidence="7" id="KW-0238">DNA-binding</keyword>
<dbReference type="InterPro" id="IPR049636">
    <property type="entry name" value="HNF4-like_DBD"/>
</dbReference>
<keyword evidence="15" id="KW-1185">Reference proteome</keyword>
<dbReference type="InterPro" id="IPR013088">
    <property type="entry name" value="Znf_NHR/GATA"/>
</dbReference>
<keyword evidence="3" id="KW-0479">Metal-binding</keyword>
<comment type="function">
    <text evidence="11">Orphan nuclear receptor.</text>
</comment>
<dbReference type="SUPFAM" id="SSF57716">
    <property type="entry name" value="Glucocorticoid receptor-like (DNA-binding domain)"/>
    <property type="match status" value="1"/>
</dbReference>
<evidence type="ECO:0000256" key="5">
    <source>
        <dbReference type="ARBA" id="ARBA00022833"/>
    </source>
</evidence>
<keyword evidence="4" id="KW-0863">Zinc-finger</keyword>
<comment type="caution">
    <text evidence="14">The sequence shown here is derived from an EMBL/GenBank/DDBJ whole genome shotgun (WGS) entry which is preliminary data.</text>
</comment>
<comment type="subcellular location">
    <subcellularLocation>
        <location evidence="1">Nucleus</location>
    </subcellularLocation>
</comment>
<evidence type="ECO:0000313" key="14">
    <source>
        <dbReference type="EMBL" id="KAK6747811.1"/>
    </source>
</evidence>
<evidence type="ECO:0000256" key="7">
    <source>
        <dbReference type="ARBA" id="ARBA00023125"/>
    </source>
</evidence>
<dbReference type="Proteomes" id="UP001303046">
    <property type="component" value="Unassembled WGS sequence"/>
</dbReference>
<comment type="similarity">
    <text evidence="2">Belongs to the nuclear hormone receptor family.</text>
</comment>
<dbReference type="EMBL" id="JAVFWL010000004">
    <property type="protein sequence ID" value="KAK6747811.1"/>
    <property type="molecule type" value="Genomic_DNA"/>
</dbReference>
<evidence type="ECO:0000259" key="13">
    <source>
        <dbReference type="PROSITE" id="PS51843"/>
    </source>
</evidence>
<dbReference type="Pfam" id="PF00105">
    <property type="entry name" value="zf-C4"/>
    <property type="match status" value="1"/>
</dbReference>
<dbReference type="InterPro" id="IPR000536">
    <property type="entry name" value="Nucl_hrmn_rcpt_lig-bd"/>
</dbReference>
<keyword evidence="6" id="KW-0805">Transcription regulation</keyword>
<dbReference type="SUPFAM" id="SSF48508">
    <property type="entry name" value="Nuclear receptor ligand-binding domain"/>
    <property type="match status" value="1"/>
</dbReference>
<evidence type="ECO:0000256" key="10">
    <source>
        <dbReference type="ARBA" id="ARBA00023242"/>
    </source>
</evidence>
<evidence type="ECO:0000256" key="3">
    <source>
        <dbReference type="ARBA" id="ARBA00022723"/>
    </source>
</evidence>
<evidence type="ECO:0000313" key="15">
    <source>
        <dbReference type="Proteomes" id="UP001303046"/>
    </source>
</evidence>
<dbReference type="InterPro" id="IPR035500">
    <property type="entry name" value="NHR-like_dom_sf"/>
</dbReference>
<dbReference type="PANTHER" id="PTHR47519:SF1">
    <property type="entry name" value="NUCLEAR HORMONE RECEPTOR FAMILY MEMBER NHR-31"/>
    <property type="match status" value="1"/>
</dbReference>
<proteinExistence type="inferred from homology"/>
<feature type="domain" description="Nuclear receptor" evidence="12">
    <location>
        <begin position="7"/>
        <end position="83"/>
    </location>
</feature>
<dbReference type="PROSITE" id="PS51030">
    <property type="entry name" value="NUCLEAR_REC_DBD_2"/>
    <property type="match status" value="1"/>
</dbReference>
<keyword evidence="5" id="KW-0862">Zinc</keyword>
<sequence>MISTPGLRKCAVCGDCPAKIHYGVLACFGCKGFFRRAVKDGRNKYVCRFDKNCEVTKFERNACRYCRFRKCLLVGMNPDFVRPDREEAREKLRSQKSLLSKKKSIGKSLSSKGDVDDWTLQLPSNSRKLLNDLNALENDVQTLNEGGYDGVADFCLKSLIADRTLARKSTVSTTMNQIRVPTKQEFSLHLLSIQRVVASTDFIDGLVCIVDKESSRKTTVEDKCALISSTFLPLNLLDHSARSIAKESSYYAEEFTRAFSDHRILKNALSKFVFLCERLKKISPTPVEYSLLRALAVATPDHGILSNGFSEHLCALHESLQELLFRVIKVLRGKSSVAAANLMANLIALVYESKALSTMLLPTLRQAFPRDNIKPLPYQKILTDIINPEVYDLLITMSNPHTDNASQASEVQQFPFVVPAVTNCPSVPSVFINGPSSDCSQDCDHHFTAPQPIRPQTLGFSCKLPLTMTKSIEDMLRPPGMSEDTNILNRPLARDWADGVRLTPVFNRDVVAQFFPELSDNPIL</sequence>
<keyword evidence="8" id="KW-0804">Transcription</keyword>
<evidence type="ECO:0000256" key="8">
    <source>
        <dbReference type="ARBA" id="ARBA00023163"/>
    </source>
</evidence>
<dbReference type="PROSITE" id="PS00031">
    <property type="entry name" value="NUCLEAR_REC_DBD_1"/>
    <property type="match status" value="1"/>
</dbReference>
<evidence type="ECO:0000256" key="9">
    <source>
        <dbReference type="ARBA" id="ARBA00023170"/>
    </source>
</evidence>
<name>A0ABR1DCQ2_NECAM</name>
<accession>A0ABR1DCQ2</accession>
<keyword evidence="9" id="KW-0675">Receptor</keyword>
<organism evidence="14 15">
    <name type="scientific">Necator americanus</name>
    <name type="common">Human hookworm</name>
    <dbReference type="NCBI Taxonomy" id="51031"/>
    <lineage>
        <taxon>Eukaryota</taxon>
        <taxon>Metazoa</taxon>
        <taxon>Ecdysozoa</taxon>
        <taxon>Nematoda</taxon>
        <taxon>Chromadorea</taxon>
        <taxon>Rhabditida</taxon>
        <taxon>Rhabditina</taxon>
        <taxon>Rhabditomorpha</taxon>
        <taxon>Strongyloidea</taxon>
        <taxon>Ancylostomatidae</taxon>
        <taxon>Bunostominae</taxon>
        <taxon>Necator</taxon>
    </lineage>
</organism>
<evidence type="ECO:0000256" key="11">
    <source>
        <dbReference type="ARBA" id="ARBA00037512"/>
    </source>
</evidence>
<dbReference type="Gene3D" id="1.10.565.10">
    <property type="entry name" value="Retinoid X Receptor"/>
    <property type="match status" value="1"/>
</dbReference>
<evidence type="ECO:0000256" key="2">
    <source>
        <dbReference type="ARBA" id="ARBA00005993"/>
    </source>
</evidence>
<dbReference type="SMART" id="SM00399">
    <property type="entry name" value="ZnF_C4"/>
    <property type="match status" value="1"/>
</dbReference>
<dbReference type="PANTHER" id="PTHR47519">
    <property type="entry name" value="NUCLEAR HORMONE RECEPTOR FAMILY MEMBER NHR-31-RELATED"/>
    <property type="match status" value="1"/>
</dbReference>
<evidence type="ECO:0000256" key="4">
    <source>
        <dbReference type="ARBA" id="ARBA00022771"/>
    </source>
</evidence>
<evidence type="ECO:0008006" key="16">
    <source>
        <dbReference type="Google" id="ProtNLM"/>
    </source>
</evidence>
<protein>
    <recommendedName>
        <fullName evidence="16">Zinc finger, C4 type</fullName>
    </recommendedName>
</protein>